<keyword evidence="3" id="KW-0472">Membrane</keyword>
<dbReference type="SUPFAM" id="SSF56925">
    <property type="entry name" value="OMPA-like"/>
    <property type="match status" value="1"/>
</dbReference>
<dbReference type="InterPro" id="IPR051692">
    <property type="entry name" value="OMP-like"/>
</dbReference>
<dbReference type="OrthoDB" id="9816009at2"/>
<evidence type="ECO:0000313" key="9">
    <source>
        <dbReference type="Proteomes" id="UP000236884"/>
    </source>
</evidence>
<comment type="subcellular location">
    <subcellularLocation>
        <location evidence="1">Cell outer membrane</location>
    </subcellularLocation>
</comment>
<name>A0A0S3PX18_9BRAD</name>
<evidence type="ECO:0000256" key="3">
    <source>
        <dbReference type="ARBA" id="ARBA00023136"/>
    </source>
</evidence>
<dbReference type="InterPro" id="IPR027385">
    <property type="entry name" value="Beta-barrel_OMP"/>
</dbReference>
<dbReference type="GO" id="GO:0009279">
    <property type="term" value="C:cell outer membrane"/>
    <property type="evidence" value="ECO:0007669"/>
    <property type="project" value="UniProtKB-SubCell"/>
</dbReference>
<evidence type="ECO:0000256" key="6">
    <source>
        <dbReference type="SAM" id="SignalP"/>
    </source>
</evidence>
<dbReference type="KEGG" id="vgo:GJW-30_1_03018"/>
<dbReference type="PANTHER" id="PTHR34001">
    <property type="entry name" value="BLL7405 PROTEIN"/>
    <property type="match status" value="1"/>
</dbReference>
<gene>
    <name evidence="8" type="ORF">GJW-30_1_03018</name>
</gene>
<sequence>MKKILLVAMLATTAFTPAIAADLGRPVYKAPAAVAVPVTAWNGFYVGGNIGYGWGRFDADGVTGGGQIGYNFQFSPNFVFGLEADVQGADIKSGAVTTNLWGTVRGRVGYAFDNALVYGTGGYAWGRTELGALKDTRSGYAVGGGLEYAFAPNWSTKVEYLYVDLEGRAADFSVVRLGVNYRFPAAPIVASY</sequence>
<dbReference type="EMBL" id="AP014946">
    <property type="protein sequence ID" value="BAT60475.1"/>
    <property type="molecule type" value="Genomic_DNA"/>
</dbReference>
<evidence type="ECO:0000313" key="8">
    <source>
        <dbReference type="EMBL" id="BAT60475.1"/>
    </source>
</evidence>
<dbReference type="AlphaFoldDB" id="A0A0S3PX18"/>
<dbReference type="RefSeq" id="WP_096356707.1">
    <property type="nucleotide sequence ID" value="NZ_AP014946.1"/>
</dbReference>
<evidence type="ECO:0000256" key="4">
    <source>
        <dbReference type="ARBA" id="ARBA00023237"/>
    </source>
</evidence>
<reference evidence="8 9" key="1">
    <citation type="submission" date="2015-08" db="EMBL/GenBank/DDBJ databases">
        <title>Investigation of the bacterial diversity of lava forest soil.</title>
        <authorList>
            <person name="Lee J.S."/>
        </authorList>
    </citation>
    <scope>NUCLEOTIDE SEQUENCE [LARGE SCALE GENOMIC DNA]</scope>
    <source>
        <strain evidence="8 9">GJW-30</strain>
    </source>
</reference>
<evidence type="ECO:0000256" key="2">
    <source>
        <dbReference type="ARBA" id="ARBA00022729"/>
    </source>
</evidence>
<evidence type="ECO:0000256" key="1">
    <source>
        <dbReference type="ARBA" id="ARBA00004442"/>
    </source>
</evidence>
<proteinExistence type="inferred from homology"/>
<organism evidence="8 9">
    <name type="scientific">Variibacter gotjawalensis</name>
    <dbReference type="NCBI Taxonomy" id="1333996"/>
    <lineage>
        <taxon>Bacteria</taxon>
        <taxon>Pseudomonadati</taxon>
        <taxon>Pseudomonadota</taxon>
        <taxon>Alphaproteobacteria</taxon>
        <taxon>Hyphomicrobiales</taxon>
        <taxon>Nitrobacteraceae</taxon>
        <taxon>Variibacter</taxon>
    </lineage>
</organism>
<comment type="similarity">
    <text evidence="5">Belongs to the Omp25/RopB family.</text>
</comment>
<feature type="chain" id="PRO_5006615836" description="Outer membrane protein beta-barrel domain-containing protein" evidence="6">
    <location>
        <begin position="21"/>
        <end position="192"/>
    </location>
</feature>
<protein>
    <recommendedName>
        <fullName evidence="7">Outer membrane protein beta-barrel domain-containing protein</fullName>
    </recommendedName>
</protein>
<dbReference type="Gene3D" id="2.40.160.20">
    <property type="match status" value="1"/>
</dbReference>
<evidence type="ECO:0000259" key="7">
    <source>
        <dbReference type="Pfam" id="PF13505"/>
    </source>
</evidence>
<dbReference type="InterPro" id="IPR011250">
    <property type="entry name" value="OMP/PagP_B-barrel"/>
</dbReference>
<accession>A0A0S3PX18</accession>
<evidence type="ECO:0000256" key="5">
    <source>
        <dbReference type="ARBA" id="ARBA00038306"/>
    </source>
</evidence>
<dbReference type="Proteomes" id="UP000236884">
    <property type="component" value="Chromosome"/>
</dbReference>
<feature type="signal peptide" evidence="6">
    <location>
        <begin position="1"/>
        <end position="20"/>
    </location>
</feature>
<feature type="domain" description="Outer membrane protein beta-barrel" evidence="7">
    <location>
        <begin position="34"/>
        <end position="183"/>
    </location>
</feature>
<keyword evidence="2 6" id="KW-0732">Signal</keyword>
<dbReference type="PANTHER" id="PTHR34001:SF3">
    <property type="entry name" value="BLL7405 PROTEIN"/>
    <property type="match status" value="1"/>
</dbReference>
<keyword evidence="9" id="KW-1185">Reference proteome</keyword>
<dbReference type="Pfam" id="PF13505">
    <property type="entry name" value="OMP_b-brl"/>
    <property type="match status" value="1"/>
</dbReference>
<keyword evidence="4" id="KW-0998">Cell outer membrane</keyword>